<sequence length="58" mass="6933">MTKRCRHIFETKEGYPDDVICRKCETIWTLTDYKDWVQSALMTLPLVIRQLVFARQNA</sequence>
<gene>
    <name evidence="1" type="ORF">LCGC14_0749200</name>
</gene>
<protein>
    <submittedName>
        <fullName evidence="1">Uncharacterized protein</fullName>
    </submittedName>
</protein>
<accession>A0A0F9Q4I0</accession>
<evidence type="ECO:0000313" key="1">
    <source>
        <dbReference type="EMBL" id="KKN38865.1"/>
    </source>
</evidence>
<reference evidence="1" key="1">
    <citation type="journal article" date="2015" name="Nature">
        <title>Complex archaea that bridge the gap between prokaryotes and eukaryotes.</title>
        <authorList>
            <person name="Spang A."/>
            <person name="Saw J.H."/>
            <person name="Jorgensen S.L."/>
            <person name="Zaremba-Niedzwiedzka K."/>
            <person name="Martijn J."/>
            <person name="Lind A.E."/>
            <person name="van Eijk R."/>
            <person name="Schleper C."/>
            <person name="Guy L."/>
            <person name="Ettema T.J."/>
        </authorList>
    </citation>
    <scope>NUCLEOTIDE SEQUENCE</scope>
</reference>
<name>A0A0F9Q4I0_9ZZZZ</name>
<dbReference type="EMBL" id="LAZR01001798">
    <property type="protein sequence ID" value="KKN38865.1"/>
    <property type="molecule type" value="Genomic_DNA"/>
</dbReference>
<dbReference type="AlphaFoldDB" id="A0A0F9Q4I0"/>
<proteinExistence type="predicted"/>
<organism evidence="1">
    <name type="scientific">marine sediment metagenome</name>
    <dbReference type="NCBI Taxonomy" id="412755"/>
    <lineage>
        <taxon>unclassified sequences</taxon>
        <taxon>metagenomes</taxon>
        <taxon>ecological metagenomes</taxon>
    </lineage>
</organism>
<comment type="caution">
    <text evidence="1">The sequence shown here is derived from an EMBL/GenBank/DDBJ whole genome shotgun (WGS) entry which is preliminary data.</text>
</comment>